<sequence length="542" mass="64039">MILKKDDFTEERGRYKYIGNSGVTINEISSDIYELKGEMFFKNVSFDGEIIFSFKGGHILFFNCHFISLVIFEGNNNIISITNLNGYIKVNEPKTKLSISYGFQEKQNIAFRKDIVLDQDITVKDLTMIFSFVNSASIVNVKPKNLKIISFQKEKKYAIDLNIDLIELNSIKISHLEFSNIKFNQTKCYKYEIYDCKILSTKEFDNIYIPDTKKLKISEFRSSERLNIFFMCEDETYNFDSVELSNVQNKNIDFGFFGKKVEIKEFTLNTDSSVSFKFGTSVDDLFIEKFMIVGKRNLKNLFENIKLKDLIFENFECFDSFTFQNIDVDNNSSLYFNNSNLDFVTFKPSILHKFNNIYISRSDFVGMSLIDFKYIEEKRISSEIIDINKQIIKTNNINFFRFLKNHTQNQSNLHLYQKYKAFEFNEILRQNEDIDGGEKFILEFNKFTNNHTTDWFQAFKLILITFSFYLYLITSYLLYSQNDFQFMDVSKILPNLLSPVSFLVNNDEFCFPNLIYFIDVFYNIIIGLLLYQMIAAFRKFNR</sequence>
<dbReference type="STRING" id="388280.SAMN04488057_10510"/>
<keyword evidence="3" id="KW-1185">Reference proteome</keyword>
<keyword evidence="1" id="KW-1133">Transmembrane helix</keyword>
<dbReference type="RefSeq" id="WP_073094271.1">
    <property type="nucleotide sequence ID" value="NZ_FRCY01000005.1"/>
</dbReference>
<feature type="transmembrane region" description="Helical" evidence="1">
    <location>
        <begin position="461"/>
        <end position="479"/>
    </location>
</feature>
<protein>
    <submittedName>
        <fullName evidence="2">Uncharacterized protein</fullName>
    </submittedName>
</protein>
<gene>
    <name evidence="2" type="ORF">SAMN04488057_10510</name>
</gene>
<dbReference type="AlphaFoldDB" id="A0A1M7N288"/>
<accession>A0A1M7N288</accession>
<dbReference type="Proteomes" id="UP000184513">
    <property type="component" value="Unassembled WGS sequence"/>
</dbReference>
<keyword evidence="1" id="KW-0472">Membrane</keyword>
<keyword evidence="1" id="KW-0812">Transmembrane</keyword>
<evidence type="ECO:0000313" key="2">
    <source>
        <dbReference type="EMBL" id="SHM97532.1"/>
    </source>
</evidence>
<proteinExistence type="predicted"/>
<name>A0A1M7N288_9BACT</name>
<organism evidence="2 3">
    <name type="scientific">Cyclobacterium lianum</name>
    <dbReference type="NCBI Taxonomy" id="388280"/>
    <lineage>
        <taxon>Bacteria</taxon>
        <taxon>Pseudomonadati</taxon>
        <taxon>Bacteroidota</taxon>
        <taxon>Cytophagia</taxon>
        <taxon>Cytophagales</taxon>
        <taxon>Cyclobacteriaceae</taxon>
        <taxon>Cyclobacterium</taxon>
    </lineage>
</organism>
<evidence type="ECO:0000313" key="3">
    <source>
        <dbReference type="Proteomes" id="UP000184513"/>
    </source>
</evidence>
<reference evidence="2 3" key="1">
    <citation type="submission" date="2016-11" db="EMBL/GenBank/DDBJ databases">
        <authorList>
            <person name="Jaros S."/>
            <person name="Januszkiewicz K."/>
            <person name="Wedrychowicz H."/>
        </authorList>
    </citation>
    <scope>NUCLEOTIDE SEQUENCE [LARGE SCALE GENOMIC DNA]</scope>
    <source>
        <strain evidence="2 3">CGMCC 1.6102</strain>
    </source>
</reference>
<feature type="transmembrane region" description="Helical" evidence="1">
    <location>
        <begin position="514"/>
        <end position="537"/>
    </location>
</feature>
<dbReference type="EMBL" id="FRCY01000005">
    <property type="protein sequence ID" value="SHM97532.1"/>
    <property type="molecule type" value="Genomic_DNA"/>
</dbReference>
<evidence type="ECO:0000256" key="1">
    <source>
        <dbReference type="SAM" id="Phobius"/>
    </source>
</evidence>
<dbReference type="OrthoDB" id="965965at2"/>